<dbReference type="PROSITE" id="PS50082">
    <property type="entry name" value="WD_REPEATS_2"/>
    <property type="match status" value="1"/>
</dbReference>
<organism evidence="10 11">
    <name type="scientific">Heracleum sosnowskyi</name>
    <dbReference type="NCBI Taxonomy" id="360622"/>
    <lineage>
        <taxon>Eukaryota</taxon>
        <taxon>Viridiplantae</taxon>
        <taxon>Streptophyta</taxon>
        <taxon>Embryophyta</taxon>
        <taxon>Tracheophyta</taxon>
        <taxon>Spermatophyta</taxon>
        <taxon>Magnoliopsida</taxon>
        <taxon>eudicotyledons</taxon>
        <taxon>Gunneridae</taxon>
        <taxon>Pentapetalae</taxon>
        <taxon>asterids</taxon>
        <taxon>campanulids</taxon>
        <taxon>Apiales</taxon>
        <taxon>Apiaceae</taxon>
        <taxon>Apioideae</taxon>
        <taxon>apioid superclade</taxon>
        <taxon>Tordylieae</taxon>
        <taxon>Tordyliinae</taxon>
        <taxon>Heracleum</taxon>
    </lineage>
</organism>
<protein>
    <recommendedName>
        <fullName evidence="3">RING-type E3 ubiquitin transferase</fullName>
        <ecNumber evidence="3">2.3.2.27</ecNumber>
    </recommendedName>
</protein>
<evidence type="ECO:0000313" key="10">
    <source>
        <dbReference type="EMBL" id="KAK1377613.1"/>
    </source>
</evidence>
<dbReference type="InterPro" id="IPR003613">
    <property type="entry name" value="Ubox_domain"/>
</dbReference>
<keyword evidence="5 10" id="KW-0808">Transferase</keyword>
<comment type="pathway">
    <text evidence="2">Protein modification; protein ubiquitination.</text>
</comment>
<evidence type="ECO:0000313" key="11">
    <source>
        <dbReference type="Proteomes" id="UP001237642"/>
    </source>
</evidence>
<dbReference type="InterPro" id="IPR056512">
    <property type="entry name" value="LIN_N"/>
</dbReference>
<reference evidence="10" key="1">
    <citation type="submission" date="2023-02" db="EMBL/GenBank/DDBJ databases">
        <title>Genome of toxic invasive species Heracleum sosnowskyi carries increased number of genes despite the absence of recent whole-genome duplications.</title>
        <authorList>
            <person name="Schelkunov M."/>
            <person name="Shtratnikova V."/>
            <person name="Makarenko M."/>
            <person name="Klepikova A."/>
            <person name="Omelchenko D."/>
            <person name="Novikova G."/>
            <person name="Obukhova E."/>
            <person name="Bogdanov V."/>
            <person name="Penin A."/>
            <person name="Logacheva M."/>
        </authorList>
    </citation>
    <scope>NUCLEOTIDE SEQUENCE</scope>
    <source>
        <strain evidence="10">Hsosn_3</strain>
        <tissue evidence="10">Leaf</tissue>
    </source>
</reference>
<dbReference type="Pfam" id="PF23568">
    <property type="entry name" value="ARM_LIN"/>
    <property type="match status" value="1"/>
</dbReference>
<keyword evidence="6" id="KW-0677">Repeat</keyword>
<dbReference type="GO" id="GO:0016567">
    <property type="term" value="P:protein ubiquitination"/>
    <property type="evidence" value="ECO:0007669"/>
    <property type="project" value="InterPro"/>
</dbReference>
<evidence type="ECO:0000256" key="6">
    <source>
        <dbReference type="ARBA" id="ARBA00022737"/>
    </source>
</evidence>
<comment type="caution">
    <text evidence="10">The sequence shown here is derived from an EMBL/GenBank/DDBJ whole genome shotgun (WGS) entry which is preliminary data.</text>
</comment>
<dbReference type="Pfam" id="PF23654">
    <property type="entry name" value="ARM_LIN_2nd"/>
    <property type="match status" value="1"/>
</dbReference>
<dbReference type="InterPro" id="IPR019775">
    <property type="entry name" value="WD40_repeat_CS"/>
</dbReference>
<dbReference type="SUPFAM" id="SSF48371">
    <property type="entry name" value="ARM repeat"/>
    <property type="match status" value="2"/>
</dbReference>
<reference evidence="10" key="2">
    <citation type="submission" date="2023-05" db="EMBL/GenBank/DDBJ databases">
        <authorList>
            <person name="Schelkunov M.I."/>
        </authorList>
    </citation>
    <scope>NUCLEOTIDE SEQUENCE</scope>
    <source>
        <strain evidence="10">Hsosn_3</strain>
        <tissue evidence="10">Leaf</tissue>
    </source>
</reference>
<dbReference type="InterPro" id="IPR013083">
    <property type="entry name" value="Znf_RING/FYVE/PHD"/>
</dbReference>
<accession>A0AAD8MMS7</accession>
<proteinExistence type="predicted"/>
<dbReference type="PROSITE" id="PS00678">
    <property type="entry name" value="WD_REPEATS_1"/>
    <property type="match status" value="1"/>
</dbReference>
<feature type="region of interest" description="Disordered" evidence="8">
    <location>
        <begin position="320"/>
        <end position="385"/>
    </location>
</feature>
<dbReference type="InterPro" id="IPR015943">
    <property type="entry name" value="WD40/YVTN_repeat-like_dom_sf"/>
</dbReference>
<keyword evidence="11" id="KW-1185">Reference proteome</keyword>
<evidence type="ECO:0000259" key="9">
    <source>
        <dbReference type="PROSITE" id="PS51698"/>
    </source>
</evidence>
<dbReference type="EC" id="2.3.2.27" evidence="3"/>
<dbReference type="Pfam" id="PF00400">
    <property type="entry name" value="WD40"/>
    <property type="match status" value="1"/>
</dbReference>
<dbReference type="PROSITE" id="PS51698">
    <property type="entry name" value="U_BOX"/>
    <property type="match status" value="1"/>
</dbReference>
<feature type="compositionally biased region" description="Polar residues" evidence="8">
    <location>
        <begin position="471"/>
        <end position="486"/>
    </location>
</feature>
<feature type="domain" description="U-box" evidence="9">
    <location>
        <begin position="382"/>
        <end position="457"/>
    </location>
</feature>
<dbReference type="InterPro" id="IPR011989">
    <property type="entry name" value="ARM-like"/>
</dbReference>
<dbReference type="Pfam" id="PF23628">
    <property type="entry name" value="ARM_LIN_C"/>
    <property type="match status" value="1"/>
</dbReference>
<dbReference type="Gene3D" id="1.25.10.10">
    <property type="entry name" value="Leucine-rich Repeat Variant"/>
    <property type="match status" value="1"/>
</dbReference>
<dbReference type="EMBL" id="JAUIZM010000006">
    <property type="protein sequence ID" value="KAK1377613.1"/>
    <property type="molecule type" value="Genomic_DNA"/>
</dbReference>
<evidence type="ECO:0000256" key="2">
    <source>
        <dbReference type="ARBA" id="ARBA00004906"/>
    </source>
</evidence>
<dbReference type="SUPFAM" id="SSF50978">
    <property type="entry name" value="WD40 repeat-like"/>
    <property type="match status" value="1"/>
</dbReference>
<dbReference type="SMART" id="SM00504">
    <property type="entry name" value="Ubox"/>
    <property type="match status" value="1"/>
</dbReference>
<dbReference type="InterPro" id="IPR036322">
    <property type="entry name" value="WD40_repeat_dom_sf"/>
</dbReference>
<evidence type="ECO:0000256" key="1">
    <source>
        <dbReference type="ARBA" id="ARBA00000900"/>
    </source>
</evidence>
<dbReference type="Pfam" id="PF04564">
    <property type="entry name" value="U-box"/>
    <property type="match status" value="1"/>
</dbReference>
<feature type="compositionally biased region" description="Basic and acidic residues" evidence="8">
    <location>
        <begin position="329"/>
        <end position="347"/>
    </location>
</feature>
<dbReference type="Gene3D" id="3.30.40.10">
    <property type="entry name" value="Zinc/RING finger domain, C3HC4 (zinc finger)"/>
    <property type="match status" value="1"/>
</dbReference>
<dbReference type="PANTHER" id="PTHR47446">
    <property type="entry name" value="RING-TYPE E3 UBIQUITIN TRANSFERASE"/>
    <property type="match status" value="1"/>
</dbReference>
<dbReference type="Gene3D" id="2.130.10.10">
    <property type="entry name" value="YVTN repeat-like/Quinoprotein amine dehydrogenase"/>
    <property type="match status" value="2"/>
</dbReference>
<feature type="region of interest" description="Disordered" evidence="8">
    <location>
        <begin position="459"/>
        <end position="486"/>
    </location>
</feature>
<evidence type="ECO:0000256" key="5">
    <source>
        <dbReference type="ARBA" id="ARBA00022679"/>
    </source>
</evidence>
<name>A0AAD8MMS7_9APIA</name>
<evidence type="ECO:0000256" key="3">
    <source>
        <dbReference type="ARBA" id="ARBA00012483"/>
    </source>
</evidence>
<feature type="repeat" description="WD" evidence="7">
    <location>
        <begin position="1082"/>
        <end position="1117"/>
    </location>
</feature>
<dbReference type="CDD" id="cd16664">
    <property type="entry name" value="RING-Ubox_PUB"/>
    <property type="match status" value="1"/>
</dbReference>
<dbReference type="InterPro" id="IPR001680">
    <property type="entry name" value="WD40_rpt"/>
</dbReference>
<dbReference type="PANTHER" id="PTHR47446:SF2">
    <property type="entry name" value="RING-TYPE E3 UBIQUITIN TRANSFERASE"/>
    <property type="match status" value="1"/>
</dbReference>
<dbReference type="InterPro" id="IPR055566">
    <property type="entry name" value="ARM_LIN"/>
</dbReference>
<dbReference type="InterPro" id="IPR056514">
    <property type="entry name" value="ARM_LIN_2nd"/>
</dbReference>
<dbReference type="InterPro" id="IPR052858">
    <property type="entry name" value="E3_ubiquitin-ligase_LIN"/>
</dbReference>
<dbReference type="PROSITE" id="PS50294">
    <property type="entry name" value="WD_REPEATS_REGION"/>
    <property type="match status" value="2"/>
</dbReference>
<sequence>MSSAATTSDEILHHTSTFISEILSQSDLRRRIYSIFRQKYSYSDQNIVKQLNIAFEALETAVSTSNISAKSSSLRLSEKLLNSYPKTSFSSFLLCLIYYLSNCPVEAAVSLLEVFYDDPCLARSEISPEVFEELFLRHFVRVLEWYNEQKSRILSSLSKDSGYDSDDHSICVESVGVSCTTLLSKMNGNQALELKELERDYEDVLDENCRVFVWYFKEVLENADENVVIDPPSVVLEIIDREDEIVDADEMVEIDTNGSGLKNGRYNPIWTEEEKYVSRNLSKFPSFFPERVSLKVLTNLGSLKRSAASVNKDCEAQPVTDYSFSSSDCEGKKEEIDQNKNSLESRQRQSRMIELANATDSSCSPDPELTDTDNPPGGGKHKAPRDFVCPITSYIFDDPVTLETGQTYERKAIQEWIDRGNLTCPITRQKLNGTQLPNTNYVLKRLIARWREQNFSSALVKSENQREESEPSFSNGTPPASPDSVISQATIDGAVGELRHAIETLSMSEILKESETAVLWIEGFWQEASMQAEIQTMLSEPQIINGFVDILFNSVDARVLRAAIFLLSELGSRDDSVIQTLCGVDTDVECVVALFRKGLLEAVVLVYLLKNSAMTFIDMGILDSLLNVLGKKEDDFVKMCIKPHSASVLLLKQILGRADEFSISGALSSFLSDEVIENIVSSLESEWHEERCAAVSILLRCIQEDGNRRNLIAQKAELATLIESFFEANDEERFQIVQFLSELVKLHRRIDNEQVLHVIKDEGTFSTMHTLLVYLQIALEDQRPVVAGLLLQLDILMKPRKASIYREEALDTIISCLKNSDFPAAQIAAAETILVLQGRFSYNGKPLARAFLLKRAGLDKTYKSLMIKDQIMIASQNSGETMEEENAAEEWEKKVAFALMGHEFGLLFEALAEGLKSTHAKLHSACFLSAIWLVDMLTKLPDTGIQGAARACFLKQFVSIFKSAEDIEDRAISMLALSSFIHEPVSEGLHDLTLYLKDILKGLRELKKSSVVAFEVLKGLADGNDSSNEMWNHKELFQEDCSANGEVLSIVCFKHKIFSGHSDGTIKVWTGKGSILHLIQETREHTKAVTSLTVSESGDKLYSGSLDKTVRAWNVDSEGMQCEHVYDMKDHVNSLAITNNVSCFIPNGAGIKVHSLNGASKLLNPKKYVKCLVLVHGKLFCGCHDNSIQEIDLATGTLCTIQSGSRHFMTKANPIYALQVHDGLLYSASSPLDGAAVKIWSASNYEIVGSVPSTLEVRSMEVSSDLIYLGCKGGIVEVWCRKKLDRIETLQTGTNGKILCMALDSDEEVLVIGTSNGRIQAWGLV</sequence>
<dbReference type="InterPro" id="IPR045210">
    <property type="entry name" value="RING-Ubox_PUB"/>
</dbReference>
<dbReference type="SUPFAM" id="SSF57850">
    <property type="entry name" value="RING/U-box"/>
    <property type="match status" value="1"/>
</dbReference>
<gene>
    <name evidence="10" type="ORF">POM88_024357</name>
</gene>
<evidence type="ECO:0000256" key="7">
    <source>
        <dbReference type="PROSITE-ProRule" id="PRU00221"/>
    </source>
</evidence>
<evidence type="ECO:0000256" key="8">
    <source>
        <dbReference type="SAM" id="MobiDB-lite"/>
    </source>
</evidence>
<keyword evidence="4 7" id="KW-0853">WD repeat</keyword>
<comment type="catalytic activity">
    <reaction evidence="1">
        <text>S-ubiquitinyl-[E2 ubiquitin-conjugating enzyme]-L-cysteine + [acceptor protein]-L-lysine = [E2 ubiquitin-conjugating enzyme]-L-cysteine + N(6)-ubiquitinyl-[acceptor protein]-L-lysine.</text>
        <dbReference type="EC" id="2.3.2.27"/>
    </reaction>
</comment>
<dbReference type="InterPro" id="IPR016024">
    <property type="entry name" value="ARM-type_fold"/>
</dbReference>
<dbReference type="SMART" id="SM00320">
    <property type="entry name" value="WD40"/>
    <property type="match status" value="5"/>
</dbReference>
<evidence type="ECO:0000256" key="4">
    <source>
        <dbReference type="ARBA" id="ARBA00022574"/>
    </source>
</evidence>
<dbReference type="GO" id="GO:0061630">
    <property type="term" value="F:ubiquitin protein ligase activity"/>
    <property type="evidence" value="ECO:0007669"/>
    <property type="project" value="UniProtKB-EC"/>
</dbReference>
<dbReference type="Proteomes" id="UP001237642">
    <property type="component" value="Unassembled WGS sequence"/>
</dbReference>